<feature type="domain" description="N-acetyltransferase" evidence="1">
    <location>
        <begin position="1"/>
        <end position="147"/>
    </location>
</feature>
<dbReference type="EMBL" id="FUYR01000001">
    <property type="protein sequence ID" value="SKB37242.1"/>
    <property type="molecule type" value="Genomic_DNA"/>
</dbReference>
<reference evidence="3" key="1">
    <citation type="submission" date="2017-02" db="EMBL/GenBank/DDBJ databases">
        <authorList>
            <person name="Varghese N."/>
            <person name="Submissions S."/>
        </authorList>
    </citation>
    <scope>NUCLEOTIDE SEQUENCE [LARGE SCALE GENOMIC DNA]</scope>
    <source>
        <strain evidence="3">DSM 22385</strain>
    </source>
</reference>
<protein>
    <submittedName>
        <fullName evidence="2">Acetyltransferase (GNAT) domain-containing protein</fullName>
    </submittedName>
</protein>
<dbReference type="InterPro" id="IPR000182">
    <property type="entry name" value="GNAT_dom"/>
</dbReference>
<name>A0A1T5AQG6_9SPHI</name>
<dbReference type="InterPro" id="IPR016181">
    <property type="entry name" value="Acyl_CoA_acyltransferase"/>
</dbReference>
<dbReference type="Pfam" id="PF00583">
    <property type="entry name" value="Acetyltransf_1"/>
    <property type="match status" value="1"/>
</dbReference>
<dbReference type="GO" id="GO:0016747">
    <property type="term" value="F:acyltransferase activity, transferring groups other than amino-acyl groups"/>
    <property type="evidence" value="ECO:0007669"/>
    <property type="project" value="InterPro"/>
</dbReference>
<dbReference type="PROSITE" id="PS51186">
    <property type="entry name" value="GNAT"/>
    <property type="match status" value="1"/>
</dbReference>
<gene>
    <name evidence="2" type="ORF">SAMN05661099_0943</name>
</gene>
<dbReference type="Gene3D" id="3.40.630.90">
    <property type="match status" value="1"/>
</dbReference>
<accession>A0A1T5AQG6</accession>
<dbReference type="SUPFAM" id="SSF55729">
    <property type="entry name" value="Acyl-CoA N-acyltransferases (Nat)"/>
    <property type="match status" value="1"/>
</dbReference>
<evidence type="ECO:0000259" key="1">
    <source>
        <dbReference type="PROSITE" id="PS51186"/>
    </source>
</evidence>
<dbReference type="Proteomes" id="UP000189981">
    <property type="component" value="Unassembled WGS sequence"/>
</dbReference>
<proteinExistence type="predicted"/>
<dbReference type="RefSeq" id="WP_079701474.1">
    <property type="nucleotide sequence ID" value="NZ_FUYR01000001.1"/>
</dbReference>
<evidence type="ECO:0000313" key="2">
    <source>
        <dbReference type="EMBL" id="SKB37242.1"/>
    </source>
</evidence>
<dbReference type="CDD" id="cd04301">
    <property type="entry name" value="NAT_SF"/>
    <property type="match status" value="1"/>
</dbReference>
<keyword evidence="3" id="KW-1185">Reference proteome</keyword>
<dbReference type="PANTHER" id="PTHR42791:SF1">
    <property type="entry name" value="N-ACETYLTRANSFERASE DOMAIN-CONTAINING PROTEIN"/>
    <property type="match status" value="1"/>
</dbReference>
<keyword evidence="2" id="KW-0808">Transferase</keyword>
<dbReference type="STRING" id="572036.SAMN05661099_0943"/>
<dbReference type="Gene3D" id="3.40.630.30">
    <property type="match status" value="1"/>
</dbReference>
<dbReference type="OrthoDB" id="1096234at2"/>
<organism evidence="2 3">
    <name type="scientific">Daejeonella lutea</name>
    <dbReference type="NCBI Taxonomy" id="572036"/>
    <lineage>
        <taxon>Bacteria</taxon>
        <taxon>Pseudomonadati</taxon>
        <taxon>Bacteroidota</taxon>
        <taxon>Sphingobacteriia</taxon>
        <taxon>Sphingobacteriales</taxon>
        <taxon>Sphingobacteriaceae</taxon>
        <taxon>Daejeonella</taxon>
    </lineage>
</organism>
<sequence>MEIKDLENVDIDLLKALQPETWTDIRPYFYYYSASHFCKPLKICDNAKVIAVGTNIQHQDSAWLAHIIVHPEYRNRGLGREMASALIENLDRKRFSTIYLDATDMGYPVYKKLGFEVETEYIHLEGRNTDQYLIDPSSVIPFRKELKEELLAMDRTISAEDRIDVLEPHLRSSLLFVSEGKLQGAYFPFLLDGFVLAVDPIAGTELMKIRMRNKPTARFPAENTACINFLKSNGYQVTGASKRMILGKKRDWDAKGIFHRISGGLG</sequence>
<dbReference type="AlphaFoldDB" id="A0A1T5AQG6"/>
<evidence type="ECO:0000313" key="3">
    <source>
        <dbReference type="Proteomes" id="UP000189981"/>
    </source>
</evidence>
<dbReference type="PANTHER" id="PTHR42791">
    <property type="entry name" value="GNAT FAMILY ACETYLTRANSFERASE"/>
    <property type="match status" value="1"/>
</dbReference>
<dbReference type="InterPro" id="IPR052523">
    <property type="entry name" value="Trichothecene_AcTrans"/>
</dbReference>